<organism evidence="2 3">
    <name type="scientific">Trichogramma kaykai</name>
    <dbReference type="NCBI Taxonomy" id="54128"/>
    <lineage>
        <taxon>Eukaryota</taxon>
        <taxon>Metazoa</taxon>
        <taxon>Ecdysozoa</taxon>
        <taxon>Arthropoda</taxon>
        <taxon>Hexapoda</taxon>
        <taxon>Insecta</taxon>
        <taxon>Pterygota</taxon>
        <taxon>Neoptera</taxon>
        <taxon>Endopterygota</taxon>
        <taxon>Hymenoptera</taxon>
        <taxon>Apocrita</taxon>
        <taxon>Proctotrupomorpha</taxon>
        <taxon>Chalcidoidea</taxon>
        <taxon>Trichogrammatidae</taxon>
        <taxon>Trichogramma</taxon>
    </lineage>
</organism>
<dbReference type="Pfam" id="PF15991">
    <property type="entry name" value="G_path_suppress"/>
    <property type="match status" value="1"/>
</dbReference>
<feature type="compositionally biased region" description="Basic and acidic residues" evidence="1">
    <location>
        <begin position="25"/>
        <end position="34"/>
    </location>
</feature>
<name>A0ABD2WRC1_9HYME</name>
<sequence length="346" mass="39038">MPAIVAGSPQPEEPIWKSLKRHIMRERQQKKQEKEQDEEEERQRKERETQQKNTVMTIEETKEQIATLESELTNLKHEKHELFVQLKKVLHEDDSRRRLIKETSVMQEPHQQVTYLDHNTIVNPHLYLPLPRGAPLYQVKQTTPSHQMISNGNLKRTHSPSPPPPPTVSSYHPGYGYKPPPIPYSIPGPPKAEDARRSGDSRVVLWNKTPNQFPGSSYYSATPQYDFGPPPTSQTLTRVAEPGKSVYLTAARPPMPTLTSSPYPEEPKFYPRASGPVPVHGNSMPMPHAPQGQKGSITSGYPVRTPQPPQSPYPPPPGAYVSVTGAPNVPGRLLYTQPSQRYLQRD</sequence>
<evidence type="ECO:0008006" key="4">
    <source>
        <dbReference type="Google" id="ProtNLM"/>
    </source>
</evidence>
<feature type="compositionally biased region" description="Pro residues" evidence="1">
    <location>
        <begin position="305"/>
        <end position="318"/>
    </location>
</feature>
<feature type="compositionally biased region" description="Low complexity" evidence="1">
    <location>
        <begin position="168"/>
        <end position="177"/>
    </location>
</feature>
<feature type="region of interest" description="Disordered" evidence="1">
    <location>
        <begin position="143"/>
        <end position="199"/>
    </location>
</feature>
<reference evidence="2 3" key="1">
    <citation type="journal article" date="2024" name="bioRxiv">
        <title>A reference genome for Trichogramma kaykai: A tiny desert-dwelling parasitoid wasp with competing sex-ratio distorters.</title>
        <authorList>
            <person name="Culotta J."/>
            <person name="Lindsey A.R."/>
        </authorList>
    </citation>
    <scope>NUCLEOTIDE SEQUENCE [LARGE SCALE GENOMIC DNA]</scope>
    <source>
        <strain evidence="2 3">KSX58</strain>
    </source>
</reference>
<dbReference type="Proteomes" id="UP001627154">
    <property type="component" value="Unassembled WGS sequence"/>
</dbReference>
<evidence type="ECO:0000256" key="1">
    <source>
        <dbReference type="SAM" id="MobiDB-lite"/>
    </source>
</evidence>
<gene>
    <name evidence="2" type="ORF">TKK_010348</name>
</gene>
<comment type="caution">
    <text evidence="2">The sequence shown here is derived from an EMBL/GenBank/DDBJ whole genome shotgun (WGS) entry which is preliminary data.</text>
</comment>
<dbReference type="PANTHER" id="PTHR22654">
    <property type="entry name" value="G PROTEIN PATHWAY SUPPRESSOR 2"/>
    <property type="match status" value="1"/>
</dbReference>
<evidence type="ECO:0000313" key="3">
    <source>
        <dbReference type="Proteomes" id="UP001627154"/>
    </source>
</evidence>
<accession>A0ABD2WRC1</accession>
<dbReference type="EMBL" id="JBJJXI010000080">
    <property type="protein sequence ID" value="KAL3395518.1"/>
    <property type="molecule type" value="Genomic_DNA"/>
</dbReference>
<feature type="region of interest" description="Disordered" evidence="1">
    <location>
        <begin position="251"/>
        <end position="346"/>
    </location>
</feature>
<evidence type="ECO:0000313" key="2">
    <source>
        <dbReference type="EMBL" id="KAL3395518.1"/>
    </source>
</evidence>
<dbReference type="AlphaFoldDB" id="A0ABD2WRC1"/>
<feature type="compositionally biased region" description="Pro residues" evidence="1">
    <location>
        <begin position="178"/>
        <end position="190"/>
    </location>
</feature>
<feature type="region of interest" description="Disordered" evidence="1">
    <location>
        <begin position="25"/>
        <end position="58"/>
    </location>
</feature>
<proteinExistence type="predicted"/>
<feature type="compositionally biased region" description="Polar residues" evidence="1">
    <location>
        <begin position="336"/>
        <end position="346"/>
    </location>
</feature>
<protein>
    <recommendedName>
        <fullName evidence="4">G protein pathway suppressor 2</fullName>
    </recommendedName>
</protein>
<dbReference type="PANTHER" id="PTHR22654:SF2">
    <property type="entry name" value="G PROTEIN PATHWAY SUPPRESSOR 2"/>
    <property type="match status" value="1"/>
</dbReference>
<keyword evidence="3" id="KW-1185">Reference proteome</keyword>
<feature type="compositionally biased region" description="Basic and acidic residues" evidence="1">
    <location>
        <begin position="41"/>
        <end position="50"/>
    </location>
</feature>
<dbReference type="InterPro" id="IPR026094">
    <property type="entry name" value="GPS2"/>
</dbReference>
<feature type="compositionally biased region" description="Polar residues" evidence="1">
    <location>
        <begin position="143"/>
        <end position="154"/>
    </location>
</feature>